<evidence type="ECO:0000313" key="3">
    <source>
        <dbReference type="Proteomes" id="UP000007875"/>
    </source>
</evidence>
<feature type="region of interest" description="Disordered" evidence="1">
    <location>
        <begin position="1"/>
        <end position="36"/>
    </location>
</feature>
<dbReference type="Ensembl" id="ENSCSAVT00000020055.1">
    <property type="protein sequence ID" value="ENSCSAVP00000019842.1"/>
    <property type="gene ID" value="ENSCSAVG00000011654.1"/>
</dbReference>
<accession>H2ZQH6</accession>
<dbReference type="InParanoid" id="H2ZQH6"/>
<sequence length="221" mass="25028">MKAKSTLTSFTRPVSTSHKRRCSPKTTSPNSTKRVKLDYAPAVYDHQAQPTSWYQPSEQYAPSGFVYVNHVDHQTIQPTNLYPSVFSQSYDANAYNQLCSEAPYDMTGFHQPCYVPNQLPNSIQSIPMKPKSMNVTNESIYVGDYVENRQCSEQQFDQFNYHNESPNITEPPPPLCLNIYEATKPTSSYRTSLSSTDEGYFSSGSPDAHCLEHIDSLFTFC</sequence>
<reference evidence="2" key="3">
    <citation type="submission" date="2025-09" db="UniProtKB">
        <authorList>
            <consortium name="Ensembl"/>
        </authorList>
    </citation>
    <scope>IDENTIFICATION</scope>
</reference>
<dbReference type="Proteomes" id="UP000007875">
    <property type="component" value="Unassembled WGS sequence"/>
</dbReference>
<keyword evidence="3" id="KW-1185">Reference proteome</keyword>
<dbReference type="AlphaFoldDB" id="H2ZQH6"/>
<reference evidence="2" key="2">
    <citation type="submission" date="2025-08" db="UniProtKB">
        <authorList>
            <consortium name="Ensembl"/>
        </authorList>
    </citation>
    <scope>IDENTIFICATION</scope>
</reference>
<name>H2ZQH6_CIOSA</name>
<proteinExistence type="predicted"/>
<feature type="compositionally biased region" description="Polar residues" evidence="1">
    <location>
        <begin position="1"/>
        <end position="16"/>
    </location>
</feature>
<protein>
    <submittedName>
        <fullName evidence="2">Uncharacterized protein</fullName>
    </submittedName>
</protein>
<evidence type="ECO:0000313" key="2">
    <source>
        <dbReference type="Ensembl" id="ENSCSAVP00000019842.1"/>
    </source>
</evidence>
<reference evidence="3" key="1">
    <citation type="submission" date="2003-08" db="EMBL/GenBank/DDBJ databases">
        <authorList>
            <person name="Birren B."/>
            <person name="Nusbaum C."/>
            <person name="Abebe A."/>
            <person name="Abouelleil A."/>
            <person name="Adekoya E."/>
            <person name="Ait-zahra M."/>
            <person name="Allen N."/>
            <person name="Allen T."/>
            <person name="An P."/>
            <person name="Anderson M."/>
            <person name="Anderson S."/>
            <person name="Arachchi H."/>
            <person name="Armbruster J."/>
            <person name="Bachantsang P."/>
            <person name="Baldwin J."/>
            <person name="Barry A."/>
            <person name="Bayul T."/>
            <person name="Blitshsteyn B."/>
            <person name="Bloom T."/>
            <person name="Blye J."/>
            <person name="Boguslavskiy L."/>
            <person name="Borowsky M."/>
            <person name="Boukhgalter B."/>
            <person name="Brunache A."/>
            <person name="Butler J."/>
            <person name="Calixte N."/>
            <person name="Calvo S."/>
            <person name="Camarata J."/>
            <person name="Campo K."/>
            <person name="Chang J."/>
            <person name="Cheshatsang Y."/>
            <person name="Citroen M."/>
            <person name="Collymore A."/>
            <person name="Considine T."/>
            <person name="Cook A."/>
            <person name="Cooke P."/>
            <person name="Corum B."/>
            <person name="Cuomo C."/>
            <person name="David R."/>
            <person name="Dawoe T."/>
            <person name="Degray S."/>
            <person name="Dodge S."/>
            <person name="Dooley K."/>
            <person name="Dorje P."/>
            <person name="Dorjee K."/>
            <person name="Dorris L."/>
            <person name="Duffey N."/>
            <person name="Dupes A."/>
            <person name="Elkins T."/>
            <person name="Engels R."/>
            <person name="Erickson J."/>
            <person name="Farina A."/>
            <person name="Faro S."/>
            <person name="Ferreira P."/>
            <person name="Fischer H."/>
            <person name="Fitzgerald M."/>
            <person name="Foley K."/>
            <person name="Gage D."/>
            <person name="Galagan J."/>
            <person name="Gearin G."/>
            <person name="Gnerre S."/>
            <person name="Gnirke A."/>
            <person name="Goyette A."/>
            <person name="Graham J."/>
            <person name="Grandbois E."/>
            <person name="Gyaltsen K."/>
            <person name="Hafez N."/>
            <person name="Hagopian D."/>
            <person name="Hagos B."/>
            <person name="Hall J."/>
            <person name="Hatcher B."/>
            <person name="Heller A."/>
            <person name="Higgins H."/>
            <person name="Honan T."/>
            <person name="Horn A."/>
            <person name="Houde N."/>
            <person name="Hughes L."/>
            <person name="Hulme W."/>
            <person name="Husby E."/>
            <person name="Iliev I."/>
            <person name="Jaffe D."/>
            <person name="Jones C."/>
            <person name="Kamal M."/>
            <person name="Kamat A."/>
            <person name="Kamvysselis M."/>
            <person name="Karlsson E."/>
            <person name="Kells C."/>
            <person name="Kieu A."/>
            <person name="Kisner P."/>
            <person name="Kodira C."/>
            <person name="Kulbokas E."/>
            <person name="Labutti K."/>
            <person name="Lama D."/>
            <person name="Landers T."/>
            <person name="Leger J."/>
            <person name="Levine S."/>
            <person name="Lewis D."/>
            <person name="Lewis T."/>
            <person name="Lindblad-toh K."/>
            <person name="Liu X."/>
            <person name="Lokyitsang T."/>
            <person name="Lokyitsang Y."/>
            <person name="Lucien O."/>
            <person name="Lui A."/>
            <person name="Ma L.J."/>
            <person name="Mabbitt R."/>
            <person name="Macdonald J."/>
            <person name="Maclean C."/>
            <person name="Major J."/>
            <person name="Manning J."/>
            <person name="Marabella R."/>
            <person name="Maru K."/>
            <person name="Matthews C."/>
            <person name="Mauceli E."/>
            <person name="Mccarthy M."/>
            <person name="Mcdonough S."/>
            <person name="Mcghee T."/>
            <person name="Meldrim J."/>
            <person name="Meneus L."/>
            <person name="Mesirov J."/>
            <person name="Mihalev A."/>
            <person name="Mihova T."/>
            <person name="Mikkelsen T."/>
            <person name="Mlenga V."/>
            <person name="Moru K."/>
            <person name="Mozes J."/>
            <person name="Mulrain L."/>
            <person name="Munson G."/>
            <person name="Naylor J."/>
            <person name="Newes C."/>
            <person name="Nguyen C."/>
            <person name="Nguyen N."/>
            <person name="Nguyen T."/>
            <person name="Nicol R."/>
            <person name="Nielsen C."/>
            <person name="Nizzari M."/>
            <person name="Norbu C."/>
            <person name="Norbu N."/>
            <person name="O'donnell P."/>
            <person name="Okoawo O."/>
            <person name="O'leary S."/>
            <person name="Omotosho B."/>
            <person name="O'neill K."/>
            <person name="Osman S."/>
            <person name="Parker S."/>
            <person name="Perrin D."/>
            <person name="Phunkhang P."/>
            <person name="Piqani B."/>
            <person name="Purcell S."/>
            <person name="Rachupka T."/>
            <person name="Ramasamy U."/>
            <person name="Rameau R."/>
            <person name="Ray V."/>
            <person name="Raymond C."/>
            <person name="Retta R."/>
            <person name="Richardson S."/>
            <person name="Rise C."/>
            <person name="Rodriguez J."/>
            <person name="Rogers J."/>
            <person name="Rogov P."/>
            <person name="Rutman M."/>
            <person name="Schupbach R."/>
            <person name="Seaman C."/>
            <person name="Settipalli S."/>
            <person name="Sharpe T."/>
            <person name="Sheridan J."/>
            <person name="Sherpa N."/>
            <person name="Shi J."/>
            <person name="Smirnov S."/>
            <person name="Smith C."/>
            <person name="Sougnez C."/>
            <person name="Spencer B."/>
            <person name="Stalker J."/>
            <person name="Stange-thomann N."/>
            <person name="Stavropoulos S."/>
            <person name="Stetson K."/>
            <person name="Stone C."/>
            <person name="Stone S."/>
            <person name="Stubbs M."/>
            <person name="Talamas J."/>
            <person name="Tchuinga P."/>
            <person name="Tenzing P."/>
            <person name="Tesfaye S."/>
            <person name="Theodore J."/>
            <person name="Thoulutsang Y."/>
            <person name="Topham K."/>
            <person name="Towey S."/>
            <person name="Tsamla T."/>
            <person name="Tsomo N."/>
            <person name="Vallee D."/>
            <person name="Vassiliev H."/>
            <person name="Venkataraman V."/>
            <person name="Vinson J."/>
            <person name="Vo A."/>
            <person name="Wade C."/>
            <person name="Wang S."/>
            <person name="Wangchuk T."/>
            <person name="Wangdi T."/>
            <person name="Whittaker C."/>
            <person name="Wilkinson J."/>
            <person name="Wu Y."/>
            <person name="Wyman D."/>
            <person name="Yadav S."/>
            <person name="Yang S."/>
            <person name="Yang X."/>
            <person name="Yeager S."/>
            <person name="Yee E."/>
            <person name="Young G."/>
            <person name="Zainoun J."/>
            <person name="Zembeck L."/>
            <person name="Zimmer A."/>
            <person name="Zody M."/>
            <person name="Lander E."/>
        </authorList>
    </citation>
    <scope>NUCLEOTIDE SEQUENCE [LARGE SCALE GENOMIC DNA]</scope>
</reference>
<dbReference type="HOGENOM" id="CLU_1250286_0_0_1"/>
<evidence type="ECO:0000256" key="1">
    <source>
        <dbReference type="SAM" id="MobiDB-lite"/>
    </source>
</evidence>
<organism evidence="2 3">
    <name type="scientific">Ciona savignyi</name>
    <name type="common">Pacific transparent sea squirt</name>
    <dbReference type="NCBI Taxonomy" id="51511"/>
    <lineage>
        <taxon>Eukaryota</taxon>
        <taxon>Metazoa</taxon>
        <taxon>Chordata</taxon>
        <taxon>Tunicata</taxon>
        <taxon>Ascidiacea</taxon>
        <taxon>Phlebobranchia</taxon>
        <taxon>Cionidae</taxon>
        <taxon>Ciona</taxon>
    </lineage>
</organism>